<name>A0A7S2XLF3_9STRA</name>
<evidence type="ECO:0000259" key="2">
    <source>
        <dbReference type="Pfam" id="PF13225"/>
    </source>
</evidence>
<dbReference type="PANTHER" id="PTHR33591:SF2">
    <property type="entry name" value="BETA-CAROTENE ISOMERASE D27"/>
    <property type="match status" value="1"/>
</dbReference>
<dbReference type="GO" id="GO:0005506">
    <property type="term" value="F:iron ion binding"/>
    <property type="evidence" value="ECO:0007669"/>
    <property type="project" value="InterPro"/>
</dbReference>
<proteinExistence type="predicted"/>
<dbReference type="InterPro" id="IPR025114">
    <property type="entry name" value="D27-like_C"/>
</dbReference>
<feature type="signal peptide" evidence="1">
    <location>
        <begin position="1"/>
        <end position="26"/>
    </location>
</feature>
<protein>
    <recommendedName>
        <fullName evidence="2">Beta-carotene isomerase D27-like C-terminal domain-containing protein</fullName>
    </recommendedName>
</protein>
<reference evidence="3" key="1">
    <citation type="submission" date="2021-01" db="EMBL/GenBank/DDBJ databases">
        <authorList>
            <person name="Corre E."/>
            <person name="Pelletier E."/>
            <person name="Niang G."/>
            <person name="Scheremetjew M."/>
            <person name="Finn R."/>
            <person name="Kale V."/>
            <person name="Holt S."/>
            <person name="Cochrane G."/>
            <person name="Meng A."/>
            <person name="Brown T."/>
            <person name="Cohen L."/>
        </authorList>
    </citation>
    <scope>NUCLEOTIDE SEQUENCE</scope>
    <source>
        <strain evidence="3">CCMP2084</strain>
    </source>
</reference>
<dbReference type="EMBL" id="HBHQ01009421">
    <property type="protein sequence ID" value="CAD9814536.1"/>
    <property type="molecule type" value="Transcribed_RNA"/>
</dbReference>
<dbReference type="Pfam" id="PF13225">
    <property type="entry name" value="D27-like_C"/>
    <property type="match status" value="1"/>
</dbReference>
<feature type="chain" id="PRO_5030575075" description="Beta-carotene isomerase D27-like C-terminal domain-containing protein" evidence="1">
    <location>
        <begin position="27"/>
        <end position="465"/>
    </location>
</feature>
<gene>
    <name evidence="3" type="ORF">ASEP1449_LOCUS6361</name>
</gene>
<evidence type="ECO:0000313" key="3">
    <source>
        <dbReference type="EMBL" id="CAD9814536.1"/>
    </source>
</evidence>
<keyword evidence="1" id="KW-0732">Signal</keyword>
<dbReference type="InterPro" id="IPR038938">
    <property type="entry name" value="D27-like"/>
</dbReference>
<dbReference type="AlphaFoldDB" id="A0A7S2XLF3"/>
<sequence>MFHEIMVRVVVLTSLTLFTPWANVSGFSTFSVQKLNSRSLNRRGALILHRAEKTNGSTDDAVLDAVVSPSSIDQEFPKGDSTATAMTSGSDDDPQVIAKQLGSRILAEAKEVMKCTSIVFGYLSHKKIATANDIVELCDEIEAVQSSLTDEERELLVTQLELREKALKFGRYEMLQTLMKEDYEGYVATASFLSPSRIPREELPNVQDVPYPNLPVTASSKPVQMGDDGEPLVEDCTLDDMAYNDSILDTVLLKIFRNLVEKNTGGVSSSKEGILGLLEQGRIFMTQPNQTPEGQHTMVKDTLRQLMTPVLPPFYRIFMGGIVPNRLLNKDADEPSTQIGPWFYAPWLTSFVTPIFFGFLVGPSRPNSRKDGQAGGLVVEKCKFLQESGCKGLCLHICKLPTQQFFQDELGVPLTVTPNFETQECQWSFGEVPLTPAEDPSFPKGCLVGCQSRELVKGTQADLCN</sequence>
<dbReference type="PANTHER" id="PTHR33591">
    <property type="entry name" value="BETA-CAROTENE ISOMERASE D27"/>
    <property type="match status" value="1"/>
</dbReference>
<accession>A0A7S2XLF3</accession>
<organism evidence="3">
    <name type="scientific">Attheya septentrionalis</name>
    <dbReference type="NCBI Taxonomy" id="420275"/>
    <lineage>
        <taxon>Eukaryota</taxon>
        <taxon>Sar</taxon>
        <taxon>Stramenopiles</taxon>
        <taxon>Ochrophyta</taxon>
        <taxon>Bacillariophyta</taxon>
        <taxon>Coscinodiscophyceae</taxon>
        <taxon>Chaetocerotophycidae</taxon>
        <taxon>Chaetocerotales</taxon>
        <taxon>Attheyaceae</taxon>
        <taxon>Attheya</taxon>
    </lineage>
</organism>
<feature type="domain" description="Beta-carotene isomerase D27-like C-terminal" evidence="2">
    <location>
        <begin position="370"/>
        <end position="435"/>
    </location>
</feature>
<evidence type="ECO:0000256" key="1">
    <source>
        <dbReference type="SAM" id="SignalP"/>
    </source>
</evidence>